<dbReference type="EMBL" id="CP040627">
    <property type="protein sequence ID" value="QMW93045.1"/>
    <property type="molecule type" value="Genomic_DNA"/>
</dbReference>
<dbReference type="RefSeq" id="WP_003432001.1">
    <property type="nucleotide sequence ID" value="NZ_AP019717.1"/>
</dbReference>
<protein>
    <submittedName>
        <fullName evidence="2">Uncharacterized protein</fullName>
    </submittedName>
</protein>
<gene>
    <name evidence="2" type="ORF">AWN73_18255</name>
    <name evidence="1" type="ORF">CBU02nite_09580</name>
    <name evidence="3" type="ORF">FF104_19195</name>
</gene>
<evidence type="ECO:0000313" key="4">
    <source>
        <dbReference type="Proteomes" id="UP000238081"/>
    </source>
</evidence>
<evidence type="ECO:0000313" key="1">
    <source>
        <dbReference type="EMBL" id="GEQ20452.1"/>
    </source>
</evidence>
<reference evidence="3 6" key="2">
    <citation type="submission" date="2019-05" db="EMBL/GenBank/DDBJ databases">
        <authorList>
            <person name="Schori C."/>
            <person name="Ahrens C."/>
        </authorList>
    </citation>
    <scope>NUCLEOTIDE SEQUENCE [LARGE SCALE GENOMIC DNA]</scope>
    <source>
        <strain evidence="3 6">DSM 10702</strain>
    </source>
</reference>
<evidence type="ECO:0000313" key="3">
    <source>
        <dbReference type="EMBL" id="QMW93045.1"/>
    </source>
</evidence>
<evidence type="ECO:0000313" key="6">
    <source>
        <dbReference type="Proteomes" id="UP000515243"/>
    </source>
</evidence>
<dbReference type="Proteomes" id="UP000238081">
    <property type="component" value="Unassembled WGS sequence"/>
</dbReference>
<dbReference type="AlphaFoldDB" id="A0A0A6PTN8"/>
<evidence type="ECO:0000313" key="5">
    <source>
        <dbReference type="Proteomes" id="UP000321089"/>
    </source>
</evidence>
<dbReference type="Proteomes" id="UP000321089">
    <property type="component" value="Unassembled WGS sequence"/>
</dbReference>
<dbReference type="Proteomes" id="UP000515243">
    <property type="component" value="Chromosome 2"/>
</dbReference>
<organism evidence="2 4">
    <name type="scientific">Clostridium butyricum</name>
    <dbReference type="NCBI Taxonomy" id="1492"/>
    <lineage>
        <taxon>Bacteria</taxon>
        <taxon>Bacillati</taxon>
        <taxon>Bacillota</taxon>
        <taxon>Clostridia</taxon>
        <taxon>Eubacteriales</taxon>
        <taxon>Clostridiaceae</taxon>
        <taxon>Clostridium</taxon>
    </lineage>
</organism>
<reference evidence="2 4" key="1">
    <citation type="submission" date="2016-01" db="EMBL/GenBank/DDBJ databases">
        <title>Characterization of the Clostridium difficile lineages that are prevalent in Hong Kong and China.</title>
        <authorList>
            <person name="Kwok J.S.-L."/>
            <person name="Lam W.-Y."/>
            <person name="Ip M."/>
            <person name="Chan T.-F."/>
            <person name="Hawkey P.M."/>
            <person name="Tsui S.K.-W."/>
        </authorList>
    </citation>
    <scope>NUCLEOTIDE SEQUENCE [LARGE SCALE GENOMIC DNA]</scope>
    <source>
        <strain evidence="2 4">300064</strain>
    </source>
</reference>
<dbReference type="EMBL" id="LRDH01000136">
    <property type="protein sequence ID" value="PPV12650.1"/>
    <property type="molecule type" value="Genomic_DNA"/>
</dbReference>
<dbReference type="OrthoDB" id="9798730at2"/>
<name>A0A0A6PTN8_CLOBU</name>
<evidence type="ECO:0000313" key="2">
    <source>
        <dbReference type="EMBL" id="PPV12650.1"/>
    </source>
</evidence>
<dbReference type="EMBL" id="BKBC01000008">
    <property type="protein sequence ID" value="GEQ20452.1"/>
    <property type="molecule type" value="Genomic_DNA"/>
</dbReference>
<reference evidence="1 5" key="3">
    <citation type="submission" date="2019-07" db="EMBL/GenBank/DDBJ databases">
        <title>Whole genome shotgun sequence of Clostridium butyricum NBRC 3858.</title>
        <authorList>
            <person name="Hosoyama A."/>
            <person name="Uohara A."/>
            <person name="Ohji S."/>
            <person name="Ichikawa N."/>
        </authorList>
    </citation>
    <scope>NUCLEOTIDE SEQUENCE [LARGE SCALE GENOMIC DNA]</scope>
    <source>
        <strain evidence="1 5">NBRC 3858</strain>
    </source>
</reference>
<accession>A0A0A6PTN8</accession>
<sequence>MSCGCGTHKKDGKAIVDKVREKGKADMSLNIPHSILCSCGNEFTMKTFVTVCPNCHMTFGVTPCSQDDKKNVKPAGINY</sequence>
<dbReference type="KEGG" id="cbut:ATN24_19425"/>
<dbReference type="GeneID" id="92946343"/>
<proteinExistence type="predicted"/>